<dbReference type="Proteomes" id="UP000193642">
    <property type="component" value="Unassembled WGS sequence"/>
</dbReference>
<evidence type="ECO:0000313" key="2">
    <source>
        <dbReference type="EMBL" id="ORY42565.1"/>
    </source>
</evidence>
<organism evidence="2 3">
    <name type="scientific">Rhizoclosmatium globosum</name>
    <dbReference type="NCBI Taxonomy" id="329046"/>
    <lineage>
        <taxon>Eukaryota</taxon>
        <taxon>Fungi</taxon>
        <taxon>Fungi incertae sedis</taxon>
        <taxon>Chytridiomycota</taxon>
        <taxon>Chytridiomycota incertae sedis</taxon>
        <taxon>Chytridiomycetes</taxon>
        <taxon>Chytridiales</taxon>
        <taxon>Chytriomycetaceae</taxon>
        <taxon>Rhizoclosmatium</taxon>
    </lineage>
</organism>
<feature type="region of interest" description="Disordered" evidence="1">
    <location>
        <begin position="21"/>
        <end position="76"/>
    </location>
</feature>
<gene>
    <name evidence="2" type="ORF">BCR33DRAFT_851612</name>
</gene>
<accession>A0A1Y2C8C6</accession>
<feature type="compositionally biased region" description="Pro residues" evidence="1">
    <location>
        <begin position="59"/>
        <end position="72"/>
    </location>
</feature>
<feature type="compositionally biased region" description="Low complexity" evidence="1">
    <location>
        <begin position="22"/>
        <end position="45"/>
    </location>
</feature>
<dbReference type="EMBL" id="MCGO01000028">
    <property type="protein sequence ID" value="ORY42565.1"/>
    <property type="molecule type" value="Genomic_DNA"/>
</dbReference>
<evidence type="ECO:0000313" key="3">
    <source>
        <dbReference type="Proteomes" id="UP000193642"/>
    </source>
</evidence>
<protein>
    <submittedName>
        <fullName evidence="2">Uncharacterized protein</fullName>
    </submittedName>
</protein>
<sequence>MARPNITVVAASLPATLTRIRPSSASKTTGSSAAAAWTAPTKTAANLGRHHQSVSQPQPQQPQPLAAPPPPQAQADLDRISNCDWARLFLGLFNSHKTLNSAKSNLIPNAAFVEAAEAIPALDKVPQESITLLWHEFRVASHLAANWSLNDSEETSKRTYTLFTDARSRAGIAVLLRVLGHTTDSSLLSADRAVTILNEFDRANVTPNSIEATYLARICEKAERLYRNHTLVERIMNRRDMQLVFEKLLVRLRYTRNAPAIERLIWRWCKIHAVRRDSQFPMKVVPHDLLDKFCDALAEVKSLQLCLALYDAQKRALKYAARFHPSELDALRKHEQVRYTQSTFAATTLHSYSHLPLHMYKNVLFNLASAKLATVSVDNYRTIHPSATISKKLFLDHTIVNPFLTPTFTNSTSDEDYEDLPSLTLSPSLASSTPLSTNISSTVVVTKNSPTSPLQKSYQTELETLCIAIPIYKECTEAHPITPETHSTWNRIFNTMIILATKHNHAETLDTILAQMTRHNMNPNATSLAAVVAYKTRLFSAMPKTESSPKQAQLFLESAINQVCSTNLDDAETRAQAQKAVIEGVLRGLVSIKRFATVLKICRGGNGYLVSEDFLAWLIGKAGSEGNMETRQQLVKVYEKRFGPMDTVD</sequence>
<reference evidence="2 3" key="1">
    <citation type="submission" date="2016-07" db="EMBL/GenBank/DDBJ databases">
        <title>Pervasive Adenine N6-methylation of Active Genes in Fungi.</title>
        <authorList>
            <consortium name="DOE Joint Genome Institute"/>
            <person name="Mondo S.J."/>
            <person name="Dannebaum R.O."/>
            <person name="Kuo R.C."/>
            <person name="Labutti K."/>
            <person name="Haridas S."/>
            <person name="Kuo A."/>
            <person name="Salamov A."/>
            <person name="Ahrendt S.R."/>
            <person name="Lipzen A."/>
            <person name="Sullivan W."/>
            <person name="Andreopoulos W.B."/>
            <person name="Clum A."/>
            <person name="Lindquist E."/>
            <person name="Daum C."/>
            <person name="Ramamoorthy G.K."/>
            <person name="Gryganskyi A."/>
            <person name="Culley D."/>
            <person name="Magnuson J.K."/>
            <person name="James T.Y."/>
            <person name="O'Malley M.A."/>
            <person name="Stajich J.E."/>
            <person name="Spatafora J.W."/>
            <person name="Visel A."/>
            <person name="Grigoriev I.V."/>
        </authorList>
    </citation>
    <scope>NUCLEOTIDE SEQUENCE [LARGE SCALE GENOMIC DNA]</scope>
    <source>
        <strain evidence="2 3">JEL800</strain>
    </source>
</reference>
<proteinExistence type="predicted"/>
<dbReference type="OrthoDB" id="2127856at2759"/>
<comment type="caution">
    <text evidence="2">The sequence shown here is derived from an EMBL/GenBank/DDBJ whole genome shotgun (WGS) entry which is preliminary data.</text>
</comment>
<dbReference type="AlphaFoldDB" id="A0A1Y2C8C6"/>
<name>A0A1Y2C8C6_9FUNG</name>
<keyword evidence="3" id="KW-1185">Reference proteome</keyword>
<evidence type="ECO:0000256" key="1">
    <source>
        <dbReference type="SAM" id="MobiDB-lite"/>
    </source>
</evidence>